<dbReference type="Pfam" id="PF01796">
    <property type="entry name" value="OB_ChsH2_C"/>
    <property type="match status" value="1"/>
</dbReference>
<evidence type="ECO:0000259" key="1">
    <source>
        <dbReference type="Pfam" id="PF01796"/>
    </source>
</evidence>
<dbReference type="InterPro" id="IPR052513">
    <property type="entry name" value="Thioester_dehydratase-like"/>
</dbReference>
<dbReference type="PANTHER" id="PTHR34075:SF5">
    <property type="entry name" value="BLR3430 PROTEIN"/>
    <property type="match status" value="1"/>
</dbReference>
<dbReference type="PANTHER" id="PTHR34075">
    <property type="entry name" value="BLR3430 PROTEIN"/>
    <property type="match status" value="1"/>
</dbReference>
<comment type="caution">
    <text evidence="3">The sequence shown here is derived from an EMBL/GenBank/DDBJ whole genome shotgun (WGS) entry which is preliminary data.</text>
</comment>
<keyword evidence="4" id="KW-1185">Reference proteome</keyword>
<dbReference type="Pfam" id="PF12172">
    <property type="entry name" value="zf-ChsH2"/>
    <property type="match status" value="1"/>
</dbReference>
<dbReference type="InterPro" id="IPR022002">
    <property type="entry name" value="ChsH2_Znr"/>
</dbReference>
<accession>A0ABU1UDT6</accession>
<dbReference type="Gene3D" id="6.10.30.10">
    <property type="match status" value="1"/>
</dbReference>
<name>A0ABU1UDT6_9MICC</name>
<dbReference type="EMBL" id="JAVDVQ010000010">
    <property type="protein sequence ID" value="MDR7083342.1"/>
    <property type="molecule type" value="Genomic_DNA"/>
</dbReference>
<sequence length="144" mass="16342">MIESTPTIYTKPLPDITDENREFWAALKRNELRLQECSNCSHLRYPINPYCPQCLSTDHSWEALSGRGSVFSYIVFHQVYNSAFAGEAPYNVALIQLDEGPRMFSNVVGVPNDAVKVGDRVEILFDPVTDEVTLPRFRPAQYNA</sequence>
<organism evidence="3 4">
    <name type="scientific">Arthrobacter ginsengisoli</name>
    <dbReference type="NCBI Taxonomy" id="1356565"/>
    <lineage>
        <taxon>Bacteria</taxon>
        <taxon>Bacillati</taxon>
        <taxon>Actinomycetota</taxon>
        <taxon>Actinomycetes</taxon>
        <taxon>Micrococcales</taxon>
        <taxon>Micrococcaceae</taxon>
        <taxon>Arthrobacter</taxon>
    </lineage>
</organism>
<dbReference type="SUPFAM" id="SSF50249">
    <property type="entry name" value="Nucleic acid-binding proteins"/>
    <property type="match status" value="1"/>
</dbReference>
<feature type="domain" description="ChsH2 rubredoxin-like zinc ribbon" evidence="2">
    <location>
        <begin position="24"/>
        <end position="59"/>
    </location>
</feature>
<reference evidence="3 4" key="1">
    <citation type="submission" date="2023-07" db="EMBL/GenBank/DDBJ databases">
        <title>Sorghum-associated microbial communities from plants grown in Nebraska, USA.</title>
        <authorList>
            <person name="Schachtman D."/>
        </authorList>
    </citation>
    <scope>NUCLEOTIDE SEQUENCE [LARGE SCALE GENOMIC DNA]</scope>
    <source>
        <strain evidence="3 4">BE167</strain>
    </source>
</reference>
<dbReference type="InterPro" id="IPR012340">
    <property type="entry name" value="NA-bd_OB-fold"/>
</dbReference>
<evidence type="ECO:0000313" key="4">
    <source>
        <dbReference type="Proteomes" id="UP001252243"/>
    </source>
</evidence>
<dbReference type="InterPro" id="IPR002878">
    <property type="entry name" value="ChsH2_C"/>
</dbReference>
<protein>
    <submittedName>
        <fullName evidence="3">OB-fold protein</fullName>
    </submittedName>
</protein>
<proteinExistence type="predicted"/>
<dbReference type="Proteomes" id="UP001252243">
    <property type="component" value="Unassembled WGS sequence"/>
</dbReference>
<evidence type="ECO:0000313" key="3">
    <source>
        <dbReference type="EMBL" id="MDR7083342.1"/>
    </source>
</evidence>
<gene>
    <name evidence="3" type="ORF">J2X01_002636</name>
</gene>
<evidence type="ECO:0000259" key="2">
    <source>
        <dbReference type="Pfam" id="PF12172"/>
    </source>
</evidence>
<feature type="domain" description="ChsH2 C-terminal OB-fold" evidence="1">
    <location>
        <begin position="61"/>
        <end position="125"/>
    </location>
</feature>
<dbReference type="RefSeq" id="WP_310057877.1">
    <property type="nucleotide sequence ID" value="NZ_JAVDVQ010000010.1"/>
</dbReference>